<dbReference type="AlphaFoldDB" id="A0A4Q7N627"/>
<comment type="caution">
    <text evidence="3">The sequence shown here is derived from an EMBL/GenBank/DDBJ whole genome shotgun (WGS) entry which is preliminary data.</text>
</comment>
<gene>
    <name evidence="3" type="ORF">EV199_2407</name>
</gene>
<feature type="domain" description="Outer membrane protein beta-barrel" evidence="2">
    <location>
        <begin position="20"/>
        <end position="168"/>
    </location>
</feature>
<evidence type="ECO:0000259" key="2">
    <source>
        <dbReference type="Pfam" id="PF13568"/>
    </source>
</evidence>
<feature type="chain" id="PRO_5020303923" evidence="1">
    <location>
        <begin position="20"/>
        <end position="193"/>
    </location>
</feature>
<accession>A0A4Q7N627</accession>
<dbReference type="EMBL" id="SGXA01000001">
    <property type="protein sequence ID" value="RZS76522.1"/>
    <property type="molecule type" value="Genomic_DNA"/>
</dbReference>
<dbReference type="RefSeq" id="WP_158644128.1">
    <property type="nucleotide sequence ID" value="NZ_CP042431.1"/>
</dbReference>
<dbReference type="SUPFAM" id="SSF56925">
    <property type="entry name" value="OMPA-like"/>
    <property type="match status" value="1"/>
</dbReference>
<name>A0A4Q7N627_9BACT</name>
<dbReference type="InterPro" id="IPR011250">
    <property type="entry name" value="OMP/PagP_B-barrel"/>
</dbReference>
<evidence type="ECO:0000313" key="3">
    <source>
        <dbReference type="EMBL" id="RZS76522.1"/>
    </source>
</evidence>
<evidence type="ECO:0000313" key="4">
    <source>
        <dbReference type="Proteomes" id="UP000293874"/>
    </source>
</evidence>
<evidence type="ECO:0000256" key="1">
    <source>
        <dbReference type="SAM" id="SignalP"/>
    </source>
</evidence>
<reference evidence="3 4" key="1">
    <citation type="submission" date="2019-02" db="EMBL/GenBank/DDBJ databases">
        <title>Genomic Encyclopedia of Type Strains, Phase IV (KMG-IV): sequencing the most valuable type-strain genomes for metagenomic binning, comparative biology and taxonomic classification.</title>
        <authorList>
            <person name="Goeker M."/>
        </authorList>
    </citation>
    <scope>NUCLEOTIDE SEQUENCE [LARGE SCALE GENOMIC DNA]</scope>
    <source>
        <strain evidence="3 4">DSM 18116</strain>
    </source>
</reference>
<dbReference type="Pfam" id="PF13568">
    <property type="entry name" value="OMP_b-brl_2"/>
    <property type="match status" value="1"/>
</dbReference>
<dbReference type="Proteomes" id="UP000293874">
    <property type="component" value="Unassembled WGS sequence"/>
</dbReference>
<sequence>MKKVLLSLICLASIATASAQFSLGAKAGAQLTDFRGGSYFAEDSKMKVGYYGGAYGRYHFTKTMAAQAEVLYSAQGAKIEDGSDDYNHNLNYITVPVMFQYHLPVGLYFETGPQISFLTKAELKDGDDKLDVKDATKKTDFAWVAGAGYKITEEIAVNARYNFGISDINDTEMGGKAHNNAIQLGISWKLFGK</sequence>
<dbReference type="InterPro" id="IPR025665">
    <property type="entry name" value="Beta-barrel_OMP_2"/>
</dbReference>
<keyword evidence="1" id="KW-0732">Signal</keyword>
<protein>
    <submittedName>
        <fullName evidence="3">Opacity protein-like surface antigen</fullName>
    </submittedName>
</protein>
<proteinExistence type="predicted"/>
<dbReference type="Gene3D" id="2.40.160.20">
    <property type="match status" value="1"/>
</dbReference>
<keyword evidence="4" id="KW-1185">Reference proteome</keyword>
<dbReference type="OrthoDB" id="947434at2"/>
<organism evidence="3 4">
    <name type="scientific">Pseudobacter ginsenosidimutans</name>
    <dbReference type="NCBI Taxonomy" id="661488"/>
    <lineage>
        <taxon>Bacteria</taxon>
        <taxon>Pseudomonadati</taxon>
        <taxon>Bacteroidota</taxon>
        <taxon>Chitinophagia</taxon>
        <taxon>Chitinophagales</taxon>
        <taxon>Chitinophagaceae</taxon>
        <taxon>Pseudobacter</taxon>
    </lineage>
</organism>
<feature type="signal peptide" evidence="1">
    <location>
        <begin position="1"/>
        <end position="19"/>
    </location>
</feature>